<dbReference type="AlphaFoldDB" id="A0A2P2QCC0"/>
<name>A0A2P2QCC0_RHIMU</name>
<reference evidence="1" key="1">
    <citation type="submission" date="2018-02" db="EMBL/GenBank/DDBJ databases">
        <title>Rhizophora mucronata_Transcriptome.</title>
        <authorList>
            <person name="Meera S.P."/>
            <person name="Sreeshan A."/>
            <person name="Augustine A."/>
        </authorList>
    </citation>
    <scope>NUCLEOTIDE SEQUENCE</scope>
    <source>
        <tissue evidence="1">Leaf</tissue>
    </source>
</reference>
<evidence type="ECO:0000313" key="1">
    <source>
        <dbReference type="EMBL" id="MBX64615.1"/>
    </source>
</evidence>
<dbReference type="EMBL" id="GGEC01084131">
    <property type="protein sequence ID" value="MBX64615.1"/>
    <property type="molecule type" value="Transcribed_RNA"/>
</dbReference>
<proteinExistence type="predicted"/>
<organism evidence="1">
    <name type="scientific">Rhizophora mucronata</name>
    <name type="common">Asiatic mangrove</name>
    <dbReference type="NCBI Taxonomy" id="61149"/>
    <lineage>
        <taxon>Eukaryota</taxon>
        <taxon>Viridiplantae</taxon>
        <taxon>Streptophyta</taxon>
        <taxon>Embryophyta</taxon>
        <taxon>Tracheophyta</taxon>
        <taxon>Spermatophyta</taxon>
        <taxon>Magnoliopsida</taxon>
        <taxon>eudicotyledons</taxon>
        <taxon>Gunneridae</taxon>
        <taxon>Pentapetalae</taxon>
        <taxon>rosids</taxon>
        <taxon>fabids</taxon>
        <taxon>Malpighiales</taxon>
        <taxon>Rhizophoraceae</taxon>
        <taxon>Rhizophora</taxon>
    </lineage>
</organism>
<sequence>MLAEQLEKAAANQYHKYRTIKYTLKPTFSTSSNSNHIFILSLGNASAAEGLRSRIASIEHSDKETN</sequence>
<protein>
    <submittedName>
        <fullName evidence="1">Uncharacterized protein</fullName>
    </submittedName>
</protein>
<accession>A0A2P2QCC0</accession>